<dbReference type="InterPro" id="IPR051610">
    <property type="entry name" value="GPI/OXD"/>
</dbReference>
<feature type="domain" description="Cupin type-2" evidence="2">
    <location>
        <begin position="11"/>
        <end position="79"/>
    </location>
</feature>
<reference evidence="3" key="1">
    <citation type="submission" date="2020-10" db="EMBL/GenBank/DDBJ databases">
        <authorList>
            <person name="Gilroy R."/>
        </authorList>
    </citation>
    <scope>NUCLEOTIDE SEQUENCE</scope>
    <source>
        <strain evidence="3">CHK199-13235</strain>
    </source>
</reference>
<protein>
    <submittedName>
        <fullName evidence="3">Cupin domain-containing protein</fullName>
    </submittedName>
</protein>
<dbReference type="EMBL" id="DVJP01000081">
    <property type="protein sequence ID" value="HIS77624.1"/>
    <property type="molecule type" value="Genomic_DNA"/>
</dbReference>
<evidence type="ECO:0000313" key="4">
    <source>
        <dbReference type="Proteomes" id="UP000824002"/>
    </source>
</evidence>
<evidence type="ECO:0000313" key="3">
    <source>
        <dbReference type="EMBL" id="HIS77624.1"/>
    </source>
</evidence>
<comment type="caution">
    <text evidence="3">The sequence shown here is derived from an EMBL/GenBank/DDBJ whole genome shotgun (WGS) entry which is preliminary data.</text>
</comment>
<organism evidence="3 4">
    <name type="scientific">Candidatus Merdivicinus excrementipullorum</name>
    <dbReference type="NCBI Taxonomy" id="2840867"/>
    <lineage>
        <taxon>Bacteria</taxon>
        <taxon>Bacillati</taxon>
        <taxon>Bacillota</taxon>
        <taxon>Clostridia</taxon>
        <taxon>Eubacteriales</taxon>
        <taxon>Oscillospiraceae</taxon>
        <taxon>Oscillospiraceae incertae sedis</taxon>
        <taxon>Candidatus Merdivicinus</taxon>
    </lineage>
</organism>
<gene>
    <name evidence="3" type="ORF">IAB51_12630</name>
</gene>
<dbReference type="InterPro" id="IPR014710">
    <property type="entry name" value="RmlC-like_jellyroll"/>
</dbReference>
<dbReference type="AlphaFoldDB" id="A0A9D1FQ27"/>
<dbReference type="GO" id="GO:0046872">
    <property type="term" value="F:metal ion binding"/>
    <property type="evidence" value="ECO:0007669"/>
    <property type="project" value="UniProtKB-KW"/>
</dbReference>
<accession>A0A9D1FQ27</accession>
<dbReference type="PANTHER" id="PTHR35848:SF6">
    <property type="entry name" value="CUPIN TYPE-2 DOMAIN-CONTAINING PROTEIN"/>
    <property type="match status" value="1"/>
</dbReference>
<keyword evidence="1" id="KW-0479">Metal-binding</keyword>
<name>A0A9D1FQ27_9FIRM</name>
<dbReference type="SUPFAM" id="SSF51182">
    <property type="entry name" value="RmlC-like cupins"/>
    <property type="match status" value="1"/>
</dbReference>
<evidence type="ECO:0000259" key="2">
    <source>
        <dbReference type="Pfam" id="PF07883"/>
    </source>
</evidence>
<dbReference type="Gene3D" id="2.60.120.10">
    <property type="entry name" value="Jelly Rolls"/>
    <property type="match status" value="1"/>
</dbReference>
<dbReference type="PANTHER" id="PTHR35848">
    <property type="entry name" value="OXALATE-BINDING PROTEIN"/>
    <property type="match status" value="1"/>
</dbReference>
<sequence length="85" mass="8915">MSVQQNGKIMLARIPAGASIGLHRHETSDDVNYVLSGAGKAVCDGIVETLTPGVCHLCHKGSSHSILNDGSEDLVLFTVVTELAE</sequence>
<evidence type="ECO:0000256" key="1">
    <source>
        <dbReference type="ARBA" id="ARBA00022723"/>
    </source>
</evidence>
<dbReference type="InterPro" id="IPR011051">
    <property type="entry name" value="RmlC_Cupin_sf"/>
</dbReference>
<dbReference type="InterPro" id="IPR013096">
    <property type="entry name" value="Cupin_2"/>
</dbReference>
<reference evidence="3" key="2">
    <citation type="journal article" date="2021" name="PeerJ">
        <title>Extensive microbial diversity within the chicken gut microbiome revealed by metagenomics and culture.</title>
        <authorList>
            <person name="Gilroy R."/>
            <person name="Ravi A."/>
            <person name="Getino M."/>
            <person name="Pursley I."/>
            <person name="Horton D.L."/>
            <person name="Alikhan N.F."/>
            <person name="Baker D."/>
            <person name="Gharbi K."/>
            <person name="Hall N."/>
            <person name="Watson M."/>
            <person name="Adriaenssens E.M."/>
            <person name="Foster-Nyarko E."/>
            <person name="Jarju S."/>
            <person name="Secka A."/>
            <person name="Antonio M."/>
            <person name="Oren A."/>
            <person name="Chaudhuri R.R."/>
            <person name="La Ragione R."/>
            <person name="Hildebrand F."/>
            <person name="Pallen M.J."/>
        </authorList>
    </citation>
    <scope>NUCLEOTIDE SEQUENCE</scope>
    <source>
        <strain evidence="3">CHK199-13235</strain>
    </source>
</reference>
<proteinExistence type="predicted"/>
<dbReference type="Proteomes" id="UP000824002">
    <property type="component" value="Unassembled WGS sequence"/>
</dbReference>
<dbReference type="Pfam" id="PF07883">
    <property type="entry name" value="Cupin_2"/>
    <property type="match status" value="1"/>
</dbReference>